<dbReference type="Pfam" id="PF12532">
    <property type="entry name" value="DUF3732"/>
    <property type="match status" value="1"/>
</dbReference>
<dbReference type="InterPro" id="IPR022205">
    <property type="entry name" value="DUF3732"/>
</dbReference>
<dbReference type="Proteomes" id="UP000825258">
    <property type="component" value="Chromosome"/>
</dbReference>
<dbReference type="InterPro" id="IPR027417">
    <property type="entry name" value="P-loop_NTPase"/>
</dbReference>
<accession>A0ABM7S6R7</accession>
<evidence type="ECO:0008006" key="4">
    <source>
        <dbReference type="Google" id="ProtNLM"/>
    </source>
</evidence>
<gene>
    <name evidence="2" type="ORF">KK2020170_12400</name>
</gene>
<feature type="coiled-coil region" evidence="1">
    <location>
        <begin position="296"/>
        <end position="323"/>
    </location>
</feature>
<dbReference type="EMBL" id="AP024749">
    <property type="protein sequence ID" value="BCY28372.1"/>
    <property type="molecule type" value="Genomic_DNA"/>
</dbReference>
<feature type="coiled-coil region" evidence="1">
    <location>
        <begin position="456"/>
        <end position="483"/>
    </location>
</feature>
<dbReference type="RefSeq" id="WP_221259943.1">
    <property type="nucleotide sequence ID" value="NZ_AP024749.1"/>
</dbReference>
<dbReference type="Gene3D" id="3.40.50.300">
    <property type="entry name" value="P-loop containing nucleotide triphosphate hydrolases"/>
    <property type="match status" value="1"/>
</dbReference>
<reference evidence="2 3" key="1">
    <citation type="submission" date="2021-06" db="EMBL/GenBank/DDBJ databases">
        <title>Whole genome sequences of Flavobacterium sp. KK2020170 and assembly.</title>
        <authorList>
            <person name="Kitahara K."/>
            <person name="Miyoshi S."/>
            <person name="Uesaka K."/>
        </authorList>
    </citation>
    <scope>NUCLEOTIDE SEQUENCE [LARGE SCALE GENOMIC DNA]</scope>
    <source>
        <strain evidence="2 3">KK2020170</strain>
    </source>
</reference>
<evidence type="ECO:0000313" key="3">
    <source>
        <dbReference type="Proteomes" id="UP000825258"/>
    </source>
</evidence>
<keyword evidence="1" id="KW-0175">Coiled coil</keyword>
<keyword evidence="3" id="KW-1185">Reference proteome</keyword>
<evidence type="ECO:0000256" key="1">
    <source>
        <dbReference type="SAM" id="Coils"/>
    </source>
</evidence>
<evidence type="ECO:0000313" key="2">
    <source>
        <dbReference type="EMBL" id="BCY28372.1"/>
    </source>
</evidence>
<sequence>MNLHIKNIILYPKNHELTPQILTFKEDKINIITGTSQKGKSAIITIIDYCLGSGDCNIPIGLIRKTTEVFALYVNINGRNYFIGRENYDSHKSKMYFYPEEDGNDKKNELRTNEWLINKENYSTNVEHFKIVMNNLSGFKNIETTIKESNFNSTASFRDTAAFHFQTQNIIANPATMFFKTDSWEHLQKLRTIFPLLLGYKSYEIIEIENEIDVIDKERKEKINKLQNIKDQYKTWQSDVYNYYAKAVSYGLTKSDLDINNSSVDAIKSELNSIVSSVNKGNVYEVGSAFRFSEKAIELNNQRNELTRELDNLKFKFNKINEIDSSKNNYINEVAIEKDIRLRPIEWFLERNGTNNCVFCGSENNKAVDTLLKLNHEKQKNLQILSKSKSNELSFEKEKQDLSKEIKRIEKKIFDIDLNLNLLLSNKKNNTSIRDIYEFIGKIEHVIENLEKISPSSELDLEIRKLEENIASKKQRLAILQKKFDKKHSLEKLSKTITDYLKHLPIEDNYKRKVYFDPTESLGIKIEDTVDKNKFFLSRIGSGANYMGYHLATIFGMHEFFYKLKEVNKHNFIPSFLVLDQPSQVYYPKEFDDTSKDIEDTKMIFKAVYEFMKRTEFKIQLIILEHVPKKIWHDINDESFNIVGEWDNEDEALIPNEWY</sequence>
<protein>
    <recommendedName>
        <fullName evidence="4">DUF3732 domain-containing protein</fullName>
    </recommendedName>
</protein>
<feature type="coiled-coil region" evidence="1">
    <location>
        <begin position="205"/>
        <end position="239"/>
    </location>
</feature>
<proteinExistence type="predicted"/>
<name>A0ABM7S6R7_9FLAO</name>
<organism evidence="2 3">
    <name type="scientific">Flavobacterium okayamense</name>
    <dbReference type="NCBI Taxonomy" id="2830782"/>
    <lineage>
        <taxon>Bacteria</taxon>
        <taxon>Pseudomonadati</taxon>
        <taxon>Bacteroidota</taxon>
        <taxon>Flavobacteriia</taxon>
        <taxon>Flavobacteriales</taxon>
        <taxon>Flavobacteriaceae</taxon>
        <taxon>Flavobacterium</taxon>
    </lineage>
</organism>